<evidence type="ECO:0000256" key="4">
    <source>
        <dbReference type="ARBA" id="ARBA00023242"/>
    </source>
</evidence>
<dbReference type="GO" id="GO:0043565">
    <property type="term" value="F:sequence-specific DNA binding"/>
    <property type="evidence" value="ECO:0007669"/>
    <property type="project" value="InterPro"/>
</dbReference>
<feature type="compositionally biased region" description="Polar residues" evidence="6">
    <location>
        <begin position="291"/>
        <end position="303"/>
    </location>
</feature>
<dbReference type="InterPro" id="IPR036388">
    <property type="entry name" value="WH-like_DNA-bd_sf"/>
</dbReference>
<feature type="domain" description="HSF-type DNA-binding" evidence="7">
    <location>
        <begin position="70"/>
        <end position="175"/>
    </location>
</feature>
<feature type="compositionally biased region" description="Polar residues" evidence="6">
    <location>
        <begin position="577"/>
        <end position="589"/>
    </location>
</feature>
<evidence type="ECO:0000256" key="6">
    <source>
        <dbReference type="SAM" id="MobiDB-lite"/>
    </source>
</evidence>
<accession>A0A165QP86</accession>
<keyword evidence="4" id="KW-0539">Nucleus</keyword>
<feature type="region of interest" description="Disordered" evidence="6">
    <location>
        <begin position="1"/>
        <end position="70"/>
    </location>
</feature>
<dbReference type="InParanoid" id="A0A165QP86"/>
<dbReference type="OrthoDB" id="432483at2759"/>
<protein>
    <recommendedName>
        <fullName evidence="7">HSF-type DNA-binding domain-containing protein</fullName>
    </recommendedName>
</protein>
<feature type="compositionally biased region" description="Low complexity" evidence="6">
    <location>
        <begin position="31"/>
        <end position="43"/>
    </location>
</feature>
<reference evidence="8 9" key="1">
    <citation type="journal article" date="2016" name="Mol. Biol. Evol.">
        <title>Comparative Genomics of Early-Diverging Mushroom-Forming Fungi Provides Insights into the Origins of Lignocellulose Decay Capabilities.</title>
        <authorList>
            <person name="Nagy L.G."/>
            <person name="Riley R."/>
            <person name="Tritt A."/>
            <person name="Adam C."/>
            <person name="Daum C."/>
            <person name="Floudas D."/>
            <person name="Sun H."/>
            <person name="Yadav J.S."/>
            <person name="Pangilinan J."/>
            <person name="Larsson K.H."/>
            <person name="Matsuura K."/>
            <person name="Barry K."/>
            <person name="Labutti K."/>
            <person name="Kuo R."/>
            <person name="Ohm R.A."/>
            <person name="Bhattacharya S.S."/>
            <person name="Shirouzu T."/>
            <person name="Yoshinaga Y."/>
            <person name="Martin F.M."/>
            <person name="Grigoriev I.V."/>
            <person name="Hibbett D.S."/>
        </authorList>
    </citation>
    <scope>NUCLEOTIDE SEQUENCE [LARGE SCALE GENOMIC DNA]</scope>
    <source>
        <strain evidence="8 9">HHB12029</strain>
    </source>
</reference>
<feature type="compositionally biased region" description="Polar residues" evidence="6">
    <location>
        <begin position="549"/>
        <end position="566"/>
    </location>
</feature>
<keyword evidence="9" id="KW-1185">Reference proteome</keyword>
<feature type="region of interest" description="Disordered" evidence="6">
    <location>
        <begin position="175"/>
        <end position="323"/>
    </location>
</feature>
<evidence type="ECO:0000256" key="2">
    <source>
        <dbReference type="ARBA" id="ARBA00006403"/>
    </source>
</evidence>
<name>A0A165QP86_EXIGL</name>
<feature type="region of interest" description="Disordered" evidence="6">
    <location>
        <begin position="511"/>
        <end position="589"/>
    </location>
</feature>
<feature type="compositionally biased region" description="Low complexity" evidence="6">
    <location>
        <begin position="345"/>
        <end position="360"/>
    </location>
</feature>
<dbReference type="Proteomes" id="UP000077266">
    <property type="component" value="Unassembled WGS sequence"/>
</dbReference>
<feature type="compositionally biased region" description="Low complexity" evidence="6">
    <location>
        <begin position="277"/>
        <end position="288"/>
    </location>
</feature>
<dbReference type="GO" id="GO:0003700">
    <property type="term" value="F:DNA-binding transcription factor activity"/>
    <property type="evidence" value="ECO:0007669"/>
    <property type="project" value="InterPro"/>
</dbReference>
<dbReference type="SUPFAM" id="SSF46785">
    <property type="entry name" value="Winged helix' DNA-binding domain"/>
    <property type="match status" value="1"/>
</dbReference>
<sequence>MADIYAPYDAQQRPVAYQGAFNGQPGPLDNHQSQSMPQQQQSPQDHDSARGDDGDLSQNRPGEAKTETKPQATFLTKLYALLERPENHHMIRWDANGDHIIVERPEQLALHVLPSVYRQSRFASFSRQLNIYGFMRKVNLRNVDPSIDDPDASTWSHPTLNRHSPPEVVANFKRRVPPRLPKAKKRSDTDMLNPPRSAAGSMGPFPLTVPSSVGRPGMPGHMGYADPSGAPFKTRSRGFSAPGSFTPLNPTGAQWQPGSYSRPPLPLPPLTVPSEAHSSSMYHSMSHSATEDTPQQAAFNYSGSGVPPPRDHNSSVYMQHNSYSYPSHDQHNWGFQSQINLNASSPSSLSSLLNPSVPSSHPDSRPAPISTHLSPVQSYPSPFSSVPLQNTPSGSSMSPDSRPTTGYSTNYDDGNSMDCSRPNTGNRPVTPGSVGRPGSSHNTLSIRRGRRHSQAVNPYPNPYDMSEQRPGTAPSLSDMQQPGMQRTKSLMQLPSVESYCFNPAQAEFAYSANGPGVGSTSSVDSMEGSWMSPGQRNGSGATPGGRPSTAHSTMSTQSHSSANTPPMETPFEESEVNRFQSRPTSATSQ</sequence>
<gene>
    <name evidence="8" type="ORF">EXIGLDRAFT_715925</name>
</gene>
<dbReference type="GO" id="GO:0005634">
    <property type="term" value="C:nucleus"/>
    <property type="evidence" value="ECO:0007669"/>
    <property type="project" value="UniProtKB-SubCell"/>
</dbReference>
<keyword evidence="3" id="KW-0238">DNA-binding</keyword>
<dbReference type="STRING" id="1314781.A0A165QP86"/>
<evidence type="ECO:0000313" key="9">
    <source>
        <dbReference type="Proteomes" id="UP000077266"/>
    </source>
</evidence>
<evidence type="ECO:0000256" key="1">
    <source>
        <dbReference type="ARBA" id="ARBA00004123"/>
    </source>
</evidence>
<evidence type="ECO:0000256" key="3">
    <source>
        <dbReference type="ARBA" id="ARBA00023125"/>
    </source>
</evidence>
<dbReference type="InterPro" id="IPR036390">
    <property type="entry name" value="WH_DNA-bd_sf"/>
</dbReference>
<dbReference type="PRINTS" id="PR00056">
    <property type="entry name" value="HSFDOMAIN"/>
</dbReference>
<evidence type="ECO:0000259" key="7">
    <source>
        <dbReference type="SMART" id="SM00415"/>
    </source>
</evidence>
<feature type="region of interest" description="Disordered" evidence="6">
    <location>
        <begin position="345"/>
        <end position="484"/>
    </location>
</feature>
<feature type="compositionally biased region" description="Polar residues" evidence="6">
    <location>
        <begin position="371"/>
        <end position="427"/>
    </location>
</feature>
<feature type="compositionally biased region" description="Polar residues" evidence="6">
    <location>
        <begin position="246"/>
        <end position="259"/>
    </location>
</feature>
<dbReference type="Pfam" id="PF00447">
    <property type="entry name" value="HSF_DNA-bind"/>
    <property type="match status" value="1"/>
</dbReference>
<feature type="compositionally biased region" description="Basic and acidic residues" evidence="6">
    <location>
        <begin position="44"/>
        <end position="53"/>
    </location>
</feature>
<evidence type="ECO:0000313" key="8">
    <source>
        <dbReference type="EMBL" id="KZW03877.1"/>
    </source>
</evidence>
<organism evidence="8 9">
    <name type="scientific">Exidia glandulosa HHB12029</name>
    <dbReference type="NCBI Taxonomy" id="1314781"/>
    <lineage>
        <taxon>Eukaryota</taxon>
        <taxon>Fungi</taxon>
        <taxon>Dikarya</taxon>
        <taxon>Basidiomycota</taxon>
        <taxon>Agaricomycotina</taxon>
        <taxon>Agaricomycetes</taxon>
        <taxon>Auriculariales</taxon>
        <taxon>Exidiaceae</taxon>
        <taxon>Exidia</taxon>
    </lineage>
</organism>
<dbReference type="EMBL" id="KV425882">
    <property type="protein sequence ID" value="KZW03877.1"/>
    <property type="molecule type" value="Genomic_DNA"/>
</dbReference>
<dbReference type="InterPro" id="IPR000232">
    <property type="entry name" value="HSF_DNA-bd"/>
</dbReference>
<dbReference type="SMART" id="SM00415">
    <property type="entry name" value="HSF"/>
    <property type="match status" value="1"/>
</dbReference>
<comment type="similarity">
    <text evidence="2 5">Belongs to the HSF family.</text>
</comment>
<feature type="compositionally biased region" description="Polar residues" evidence="6">
    <location>
        <begin position="314"/>
        <end position="323"/>
    </location>
</feature>
<dbReference type="AlphaFoldDB" id="A0A165QP86"/>
<proteinExistence type="inferred from homology"/>
<evidence type="ECO:0000256" key="5">
    <source>
        <dbReference type="RuleBase" id="RU004020"/>
    </source>
</evidence>
<feature type="compositionally biased region" description="Polar residues" evidence="6">
    <location>
        <begin position="474"/>
        <end position="484"/>
    </location>
</feature>
<dbReference type="Gene3D" id="1.10.10.10">
    <property type="entry name" value="Winged helix-like DNA-binding domain superfamily/Winged helix DNA-binding domain"/>
    <property type="match status" value="1"/>
</dbReference>
<dbReference type="PANTHER" id="PTHR10015">
    <property type="entry name" value="HEAT SHOCK TRANSCRIPTION FACTOR"/>
    <property type="match status" value="1"/>
</dbReference>
<dbReference type="PANTHER" id="PTHR10015:SF427">
    <property type="entry name" value="HEAT SHOCK FACTOR PROTEIN"/>
    <property type="match status" value="1"/>
</dbReference>
<feature type="compositionally biased region" description="Basic residues" evidence="6">
    <location>
        <begin position="175"/>
        <end position="185"/>
    </location>
</feature>
<comment type="subcellular location">
    <subcellularLocation>
        <location evidence="1">Nucleus</location>
    </subcellularLocation>
</comment>